<reference evidence="3" key="1">
    <citation type="submission" date="2021-03" db="EMBL/GenBank/DDBJ databases">
        <authorList>
            <person name="Kim M.K."/>
        </authorList>
    </citation>
    <scope>NUCLEOTIDE SEQUENCE</scope>
    <source>
        <strain evidence="3">BT186</strain>
    </source>
</reference>
<evidence type="ECO:0000259" key="2">
    <source>
        <dbReference type="Pfam" id="PF20033"/>
    </source>
</evidence>
<protein>
    <recommendedName>
        <fullName evidence="2">DUF6438 domain-containing protein</fullName>
    </recommendedName>
</protein>
<dbReference type="AlphaFoldDB" id="A0A939EXG7"/>
<evidence type="ECO:0000313" key="3">
    <source>
        <dbReference type="EMBL" id="MBO0358821.1"/>
    </source>
</evidence>
<keyword evidence="4" id="KW-1185">Reference proteome</keyword>
<evidence type="ECO:0000313" key="4">
    <source>
        <dbReference type="Proteomes" id="UP000664144"/>
    </source>
</evidence>
<name>A0A939EXG7_9BACT</name>
<feature type="domain" description="DUF6438" evidence="2">
    <location>
        <begin position="41"/>
        <end position="152"/>
    </location>
</feature>
<feature type="signal peptide" evidence="1">
    <location>
        <begin position="1"/>
        <end position="24"/>
    </location>
</feature>
<accession>A0A939EXG7</accession>
<dbReference type="RefSeq" id="WP_206984745.1">
    <property type="nucleotide sequence ID" value="NZ_JAFLQZ010000007.1"/>
</dbReference>
<dbReference type="InterPro" id="IPR045497">
    <property type="entry name" value="DUF6438"/>
</dbReference>
<organism evidence="3 4">
    <name type="scientific">Hymenobacter telluris</name>
    <dbReference type="NCBI Taxonomy" id="2816474"/>
    <lineage>
        <taxon>Bacteria</taxon>
        <taxon>Pseudomonadati</taxon>
        <taxon>Bacteroidota</taxon>
        <taxon>Cytophagia</taxon>
        <taxon>Cytophagales</taxon>
        <taxon>Hymenobacteraceae</taxon>
        <taxon>Hymenobacter</taxon>
    </lineage>
</organism>
<dbReference type="Proteomes" id="UP000664144">
    <property type="component" value="Unassembled WGS sequence"/>
</dbReference>
<proteinExistence type="predicted"/>
<feature type="chain" id="PRO_5036861395" description="DUF6438 domain-containing protein" evidence="1">
    <location>
        <begin position="25"/>
        <end position="163"/>
    </location>
</feature>
<evidence type="ECO:0000256" key="1">
    <source>
        <dbReference type="SAM" id="SignalP"/>
    </source>
</evidence>
<dbReference type="EMBL" id="JAFLQZ010000007">
    <property type="protein sequence ID" value="MBO0358821.1"/>
    <property type="molecule type" value="Genomic_DNA"/>
</dbReference>
<keyword evidence="1" id="KW-0732">Signal</keyword>
<gene>
    <name evidence="3" type="ORF">J0X19_12765</name>
</gene>
<sequence length="163" mass="17332">MHFLLPSLLLTALLTGCASQTPNAAQTTKATAEQPATAGPVIVFRKTPCFGTCPHYEASIYADGRVSYEGFKYAPVEGKRELKMTIETVNNILAEARAARFTELPEKYGAGISDLPSTSLTITPAAGPAKTVTVEGQAPVELQNLLSYVQKQVEESLGASATR</sequence>
<comment type="caution">
    <text evidence="3">The sequence shown here is derived from an EMBL/GenBank/DDBJ whole genome shotgun (WGS) entry which is preliminary data.</text>
</comment>
<dbReference type="Pfam" id="PF20033">
    <property type="entry name" value="DUF6438"/>
    <property type="match status" value="1"/>
</dbReference>